<evidence type="ECO:0000256" key="11">
    <source>
        <dbReference type="ARBA" id="ARBA00048248"/>
    </source>
</evidence>
<dbReference type="AlphaFoldDB" id="A0A381X4Y4"/>
<feature type="domain" description="RNA-binding S4" evidence="12">
    <location>
        <begin position="339"/>
        <end position="374"/>
    </location>
</feature>
<organism evidence="13">
    <name type="scientific">marine metagenome</name>
    <dbReference type="NCBI Taxonomy" id="408172"/>
    <lineage>
        <taxon>unclassified sequences</taxon>
        <taxon>metagenomes</taxon>
        <taxon>ecological metagenomes</taxon>
    </lineage>
</organism>
<dbReference type="EC" id="6.1.1.1" evidence="2"/>
<evidence type="ECO:0000256" key="2">
    <source>
        <dbReference type="ARBA" id="ARBA00013160"/>
    </source>
</evidence>
<proteinExistence type="inferred from homology"/>
<dbReference type="GO" id="GO:0004831">
    <property type="term" value="F:tyrosine-tRNA ligase activity"/>
    <property type="evidence" value="ECO:0007669"/>
    <property type="project" value="UniProtKB-EC"/>
</dbReference>
<dbReference type="InterPro" id="IPR024088">
    <property type="entry name" value="Tyr-tRNA-ligase_bac-type"/>
</dbReference>
<dbReference type="GO" id="GO:0003723">
    <property type="term" value="F:RNA binding"/>
    <property type="evidence" value="ECO:0007669"/>
    <property type="project" value="UniProtKB-KW"/>
</dbReference>
<dbReference type="NCBIfam" id="TIGR00234">
    <property type="entry name" value="tyrS"/>
    <property type="match status" value="1"/>
</dbReference>
<keyword evidence="3" id="KW-0963">Cytoplasm</keyword>
<gene>
    <name evidence="13" type="ORF">METZ01_LOCUS112658</name>
</gene>
<dbReference type="PROSITE" id="PS50889">
    <property type="entry name" value="S4"/>
    <property type="match status" value="1"/>
</dbReference>
<evidence type="ECO:0000256" key="3">
    <source>
        <dbReference type="ARBA" id="ARBA00022490"/>
    </source>
</evidence>
<dbReference type="InterPro" id="IPR001412">
    <property type="entry name" value="aa-tRNA-synth_I_CS"/>
</dbReference>
<evidence type="ECO:0000256" key="7">
    <source>
        <dbReference type="ARBA" id="ARBA00022884"/>
    </source>
</evidence>
<comment type="subunit">
    <text evidence="1">Homodimer.</text>
</comment>
<evidence type="ECO:0000256" key="6">
    <source>
        <dbReference type="ARBA" id="ARBA00022840"/>
    </source>
</evidence>
<dbReference type="GO" id="GO:0005524">
    <property type="term" value="F:ATP binding"/>
    <property type="evidence" value="ECO:0007669"/>
    <property type="project" value="UniProtKB-KW"/>
</dbReference>
<keyword evidence="7" id="KW-0694">RNA-binding</keyword>
<dbReference type="InterPro" id="IPR002307">
    <property type="entry name" value="Tyr-tRNA-ligase"/>
</dbReference>
<evidence type="ECO:0000259" key="12">
    <source>
        <dbReference type="Pfam" id="PF01479"/>
    </source>
</evidence>
<dbReference type="GO" id="GO:0005829">
    <property type="term" value="C:cytosol"/>
    <property type="evidence" value="ECO:0007669"/>
    <property type="project" value="TreeGrafter"/>
</dbReference>
<dbReference type="CDD" id="cd00165">
    <property type="entry name" value="S4"/>
    <property type="match status" value="1"/>
</dbReference>
<dbReference type="SUPFAM" id="SSF55174">
    <property type="entry name" value="Alpha-L RNA-binding motif"/>
    <property type="match status" value="1"/>
</dbReference>
<dbReference type="GO" id="GO:0006437">
    <property type="term" value="P:tyrosyl-tRNA aminoacylation"/>
    <property type="evidence" value="ECO:0007669"/>
    <property type="project" value="InterPro"/>
</dbReference>
<sequence>MTLLGREDVLRRGVEEIIVEREFIERLDSGNPMRLKMGFDPSAPDIHIGHAVGLRKLRQLQELGHKVVLIVGDWTAQIGDPSGRSQTRTMLGADEVNANAQTYLDQFFKIVDRDRTEIRLQSEWFGPFSLTNVIELTRKFTVAQILARDDFAKRFKESQPIAITELLYPLLQAYDSVAIKSDVEFGGSDQRFNLLVGRELQQSEGMPPQQCFIMPLLPGTDGIQKMSKSLGNYIGIDEPPNEIYGKVMSIPDALIIPYYEWLTDVPSSEIVEIKSALSNGSGNPMELKKRVAGILVADYHDPESAALARTFFERTVQGQEIPDDIQSHSIPRGPDAIGVRLSHIIFDAGLVTSAGEARRLIDQGAVRIDDEPVRVNIEASTLQAGVLRVGRRRYLRLI</sequence>
<dbReference type="InterPro" id="IPR024108">
    <property type="entry name" value="Tyr-tRNA-ligase_bac_2"/>
</dbReference>
<name>A0A381X4Y4_9ZZZZ</name>
<evidence type="ECO:0000313" key="13">
    <source>
        <dbReference type="EMBL" id="SVA59804.1"/>
    </source>
</evidence>
<dbReference type="Pfam" id="PF01479">
    <property type="entry name" value="S4"/>
    <property type="match status" value="1"/>
</dbReference>
<evidence type="ECO:0000256" key="5">
    <source>
        <dbReference type="ARBA" id="ARBA00022741"/>
    </source>
</evidence>
<dbReference type="EMBL" id="UINC01013935">
    <property type="protein sequence ID" value="SVA59804.1"/>
    <property type="molecule type" value="Genomic_DNA"/>
</dbReference>
<evidence type="ECO:0000256" key="10">
    <source>
        <dbReference type="ARBA" id="ARBA00033323"/>
    </source>
</evidence>
<dbReference type="InterPro" id="IPR014729">
    <property type="entry name" value="Rossmann-like_a/b/a_fold"/>
</dbReference>
<keyword evidence="8" id="KW-0648">Protein biosynthesis</keyword>
<evidence type="ECO:0000256" key="8">
    <source>
        <dbReference type="ARBA" id="ARBA00022917"/>
    </source>
</evidence>
<dbReference type="PANTHER" id="PTHR11766:SF1">
    <property type="entry name" value="TYROSINE--TRNA LIGASE"/>
    <property type="match status" value="1"/>
</dbReference>
<dbReference type="CDD" id="cd00805">
    <property type="entry name" value="TyrRS_core"/>
    <property type="match status" value="1"/>
</dbReference>
<evidence type="ECO:0000256" key="9">
    <source>
        <dbReference type="ARBA" id="ARBA00023146"/>
    </source>
</evidence>
<keyword evidence="4" id="KW-0436">Ligase</keyword>
<evidence type="ECO:0000256" key="1">
    <source>
        <dbReference type="ARBA" id="ARBA00011738"/>
    </source>
</evidence>
<dbReference type="FunFam" id="3.40.50.620:FF:000061">
    <property type="entry name" value="Tyrosine--tRNA ligase"/>
    <property type="match status" value="1"/>
</dbReference>
<dbReference type="InterPro" id="IPR036986">
    <property type="entry name" value="S4_RNA-bd_sf"/>
</dbReference>
<dbReference type="PRINTS" id="PR01040">
    <property type="entry name" value="TRNASYNTHTYR"/>
</dbReference>
<dbReference type="Gene3D" id="3.10.290.10">
    <property type="entry name" value="RNA-binding S4 domain"/>
    <property type="match status" value="1"/>
</dbReference>
<dbReference type="SUPFAM" id="SSF52374">
    <property type="entry name" value="Nucleotidylyl transferase"/>
    <property type="match status" value="1"/>
</dbReference>
<dbReference type="PANTHER" id="PTHR11766">
    <property type="entry name" value="TYROSYL-TRNA SYNTHETASE"/>
    <property type="match status" value="1"/>
</dbReference>
<keyword evidence="6" id="KW-0067">ATP-binding</keyword>
<keyword evidence="9" id="KW-0030">Aminoacyl-tRNA synthetase</keyword>
<dbReference type="PROSITE" id="PS00178">
    <property type="entry name" value="AA_TRNA_LIGASE_I"/>
    <property type="match status" value="1"/>
</dbReference>
<reference evidence="13" key="1">
    <citation type="submission" date="2018-05" db="EMBL/GenBank/DDBJ databases">
        <authorList>
            <person name="Lanie J.A."/>
            <person name="Ng W.-L."/>
            <person name="Kazmierczak K.M."/>
            <person name="Andrzejewski T.M."/>
            <person name="Davidsen T.M."/>
            <person name="Wayne K.J."/>
            <person name="Tettelin H."/>
            <person name="Glass J.I."/>
            <person name="Rusch D."/>
            <person name="Podicherti R."/>
            <person name="Tsui H.-C.T."/>
            <person name="Winkler M.E."/>
        </authorList>
    </citation>
    <scope>NUCLEOTIDE SEQUENCE</scope>
</reference>
<comment type="catalytic activity">
    <reaction evidence="11">
        <text>tRNA(Tyr) + L-tyrosine + ATP = L-tyrosyl-tRNA(Tyr) + AMP + diphosphate + H(+)</text>
        <dbReference type="Rhea" id="RHEA:10220"/>
        <dbReference type="Rhea" id="RHEA-COMP:9706"/>
        <dbReference type="Rhea" id="RHEA-COMP:9707"/>
        <dbReference type="ChEBI" id="CHEBI:15378"/>
        <dbReference type="ChEBI" id="CHEBI:30616"/>
        <dbReference type="ChEBI" id="CHEBI:33019"/>
        <dbReference type="ChEBI" id="CHEBI:58315"/>
        <dbReference type="ChEBI" id="CHEBI:78442"/>
        <dbReference type="ChEBI" id="CHEBI:78536"/>
        <dbReference type="ChEBI" id="CHEBI:456215"/>
        <dbReference type="EC" id="6.1.1.1"/>
    </reaction>
</comment>
<dbReference type="Gene3D" id="1.10.240.10">
    <property type="entry name" value="Tyrosyl-Transfer RNA Synthetase"/>
    <property type="match status" value="1"/>
</dbReference>
<protein>
    <recommendedName>
        <fullName evidence="2">tyrosine--tRNA ligase</fullName>
        <ecNumber evidence="2">6.1.1.1</ecNumber>
    </recommendedName>
    <alternativeName>
        <fullName evidence="10">Tyrosyl-tRNA synthetase</fullName>
    </alternativeName>
</protein>
<evidence type="ECO:0000256" key="4">
    <source>
        <dbReference type="ARBA" id="ARBA00022598"/>
    </source>
</evidence>
<dbReference type="InterPro" id="IPR002305">
    <property type="entry name" value="aa-tRNA-synth_Ic"/>
</dbReference>
<dbReference type="InterPro" id="IPR002942">
    <property type="entry name" value="S4_RNA-bd"/>
</dbReference>
<dbReference type="Pfam" id="PF00579">
    <property type="entry name" value="tRNA-synt_1b"/>
    <property type="match status" value="1"/>
</dbReference>
<dbReference type="Gene3D" id="3.40.50.620">
    <property type="entry name" value="HUPs"/>
    <property type="match status" value="1"/>
</dbReference>
<keyword evidence="5" id="KW-0547">Nucleotide-binding</keyword>
<dbReference type="HAMAP" id="MF_02007">
    <property type="entry name" value="Tyr_tRNA_synth_type2"/>
    <property type="match status" value="1"/>
</dbReference>
<accession>A0A381X4Y4</accession>